<evidence type="ECO:0000256" key="1">
    <source>
        <dbReference type="SAM" id="MobiDB-lite"/>
    </source>
</evidence>
<accession>A0A9X2JKB3</accession>
<evidence type="ECO:0008006" key="4">
    <source>
        <dbReference type="Google" id="ProtNLM"/>
    </source>
</evidence>
<evidence type="ECO:0000313" key="3">
    <source>
        <dbReference type="Proteomes" id="UP001155241"/>
    </source>
</evidence>
<comment type="caution">
    <text evidence="2">The sequence shown here is derived from an EMBL/GenBank/DDBJ whole genome shotgun (WGS) entry which is preliminary data.</text>
</comment>
<sequence length="123" mass="13936">MALMNWIRSKWSMKYRATWMLRRGILHARAGRTSEAMQKYSEVLDLEGVTPNTRAMALYNRALLQSADGKADAAADDLNKILQMTGASQEVMTEARRKLTRMSRSSDRMTTRSNNDSSESNSN</sequence>
<feature type="region of interest" description="Disordered" evidence="1">
    <location>
        <begin position="92"/>
        <end position="123"/>
    </location>
</feature>
<dbReference type="Proteomes" id="UP001155241">
    <property type="component" value="Unassembled WGS sequence"/>
</dbReference>
<feature type="compositionally biased region" description="Low complexity" evidence="1">
    <location>
        <begin position="111"/>
        <end position="123"/>
    </location>
</feature>
<name>A0A9X2JKB3_9BACT</name>
<proteinExistence type="predicted"/>
<dbReference type="Gene3D" id="1.25.40.10">
    <property type="entry name" value="Tetratricopeptide repeat domain"/>
    <property type="match status" value="1"/>
</dbReference>
<dbReference type="AlphaFoldDB" id="A0A9X2JKB3"/>
<evidence type="ECO:0000313" key="2">
    <source>
        <dbReference type="EMBL" id="MCO6046199.1"/>
    </source>
</evidence>
<dbReference type="SUPFAM" id="SSF48452">
    <property type="entry name" value="TPR-like"/>
    <property type="match status" value="1"/>
</dbReference>
<reference evidence="2" key="1">
    <citation type="submission" date="2022-06" db="EMBL/GenBank/DDBJ databases">
        <title>Aeoliella straminimaris, a novel planctomycete from sediments.</title>
        <authorList>
            <person name="Vitorino I.R."/>
            <person name="Lage O.M."/>
        </authorList>
    </citation>
    <scope>NUCLEOTIDE SEQUENCE</scope>
    <source>
        <strain evidence="2">ICT_H6.2</strain>
    </source>
</reference>
<keyword evidence="3" id="KW-1185">Reference proteome</keyword>
<protein>
    <recommendedName>
        <fullName evidence="4">Tetratricopeptide repeat protein</fullName>
    </recommendedName>
</protein>
<dbReference type="EMBL" id="JAMXLR010000072">
    <property type="protein sequence ID" value="MCO6046199.1"/>
    <property type="molecule type" value="Genomic_DNA"/>
</dbReference>
<organism evidence="2 3">
    <name type="scientific">Aeoliella straminimaris</name>
    <dbReference type="NCBI Taxonomy" id="2954799"/>
    <lineage>
        <taxon>Bacteria</taxon>
        <taxon>Pseudomonadati</taxon>
        <taxon>Planctomycetota</taxon>
        <taxon>Planctomycetia</taxon>
        <taxon>Pirellulales</taxon>
        <taxon>Lacipirellulaceae</taxon>
        <taxon>Aeoliella</taxon>
    </lineage>
</organism>
<dbReference type="RefSeq" id="WP_252854313.1">
    <property type="nucleotide sequence ID" value="NZ_JAMXLR010000072.1"/>
</dbReference>
<gene>
    <name evidence="2" type="ORF">NG895_20065</name>
</gene>
<dbReference type="InterPro" id="IPR011990">
    <property type="entry name" value="TPR-like_helical_dom_sf"/>
</dbReference>